<name>A0A0A9FMA0_ARUDO</name>
<dbReference type="EMBL" id="GBRH01185537">
    <property type="protein sequence ID" value="JAE12359.1"/>
    <property type="molecule type" value="Transcribed_RNA"/>
</dbReference>
<dbReference type="AlphaFoldDB" id="A0A0A9FMA0"/>
<sequence length="39" mass="4436">MMFRIISSCNLGIIARIFGSNNRISDGHIIFCPFNRSHP</sequence>
<accession>A0A0A9FMA0</accession>
<reference evidence="1" key="2">
    <citation type="journal article" date="2015" name="Data Brief">
        <title>Shoot transcriptome of the giant reed, Arundo donax.</title>
        <authorList>
            <person name="Barrero R.A."/>
            <person name="Guerrero F.D."/>
            <person name="Moolhuijzen P."/>
            <person name="Goolsby J.A."/>
            <person name="Tidwell J."/>
            <person name="Bellgard S.E."/>
            <person name="Bellgard M.I."/>
        </authorList>
    </citation>
    <scope>NUCLEOTIDE SEQUENCE</scope>
    <source>
        <tissue evidence="1">Shoot tissue taken approximately 20 cm above the soil surface</tissue>
    </source>
</reference>
<reference evidence="1" key="1">
    <citation type="submission" date="2014-09" db="EMBL/GenBank/DDBJ databases">
        <authorList>
            <person name="Magalhaes I.L.F."/>
            <person name="Oliveira U."/>
            <person name="Santos F.R."/>
            <person name="Vidigal T.H.D.A."/>
            <person name="Brescovit A.D."/>
            <person name="Santos A.J."/>
        </authorList>
    </citation>
    <scope>NUCLEOTIDE SEQUENCE</scope>
    <source>
        <tissue evidence="1">Shoot tissue taken approximately 20 cm above the soil surface</tissue>
    </source>
</reference>
<proteinExistence type="predicted"/>
<evidence type="ECO:0000313" key="1">
    <source>
        <dbReference type="EMBL" id="JAE12359.1"/>
    </source>
</evidence>
<protein>
    <submittedName>
        <fullName evidence="1">Uncharacterized protein</fullName>
    </submittedName>
</protein>
<organism evidence="1">
    <name type="scientific">Arundo donax</name>
    <name type="common">Giant reed</name>
    <name type="synonym">Donax arundinaceus</name>
    <dbReference type="NCBI Taxonomy" id="35708"/>
    <lineage>
        <taxon>Eukaryota</taxon>
        <taxon>Viridiplantae</taxon>
        <taxon>Streptophyta</taxon>
        <taxon>Embryophyta</taxon>
        <taxon>Tracheophyta</taxon>
        <taxon>Spermatophyta</taxon>
        <taxon>Magnoliopsida</taxon>
        <taxon>Liliopsida</taxon>
        <taxon>Poales</taxon>
        <taxon>Poaceae</taxon>
        <taxon>PACMAD clade</taxon>
        <taxon>Arundinoideae</taxon>
        <taxon>Arundineae</taxon>
        <taxon>Arundo</taxon>
    </lineage>
</organism>